<dbReference type="GO" id="GO:0003677">
    <property type="term" value="F:DNA binding"/>
    <property type="evidence" value="ECO:0007669"/>
    <property type="project" value="UniProtKB-KW"/>
</dbReference>
<name>A0A832LVB1_9BACT</name>
<organism evidence="5">
    <name type="scientific">Caldimicrobium thiodismutans</name>
    <dbReference type="NCBI Taxonomy" id="1653476"/>
    <lineage>
        <taxon>Bacteria</taxon>
        <taxon>Pseudomonadati</taxon>
        <taxon>Thermodesulfobacteriota</taxon>
        <taxon>Thermodesulfobacteria</taxon>
        <taxon>Thermodesulfobacteriales</taxon>
        <taxon>Thermodesulfobacteriaceae</taxon>
        <taxon>Caldimicrobium</taxon>
    </lineage>
</organism>
<evidence type="ECO:0000313" key="5">
    <source>
        <dbReference type="EMBL" id="HGV55897.1"/>
    </source>
</evidence>
<dbReference type="InterPro" id="IPR002577">
    <property type="entry name" value="HTH_HxlR"/>
</dbReference>
<dbReference type="InterPro" id="IPR036390">
    <property type="entry name" value="WH_DNA-bd_sf"/>
</dbReference>
<dbReference type="PROSITE" id="PS51118">
    <property type="entry name" value="HTH_HXLR"/>
    <property type="match status" value="2"/>
</dbReference>
<accession>A0A832LVB1</accession>
<dbReference type="Pfam" id="PF01638">
    <property type="entry name" value="HxlR"/>
    <property type="match status" value="2"/>
</dbReference>
<feature type="domain" description="HTH hxlR-type" evidence="4">
    <location>
        <begin position="1"/>
        <end position="93"/>
    </location>
</feature>
<proteinExistence type="predicted"/>
<protein>
    <submittedName>
        <fullName evidence="5">Transcriptional regulator</fullName>
    </submittedName>
</protein>
<gene>
    <name evidence="5" type="ORF">ENT73_07475</name>
</gene>
<feature type="domain" description="HTH hxlR-type" evidence="4">
    <location>
        <begin position="85"/>
        <end position="182"/>
    </location>
</feature>
<keyword evidence="2" id="KW-0238">DNA-binding</keyword>
<keyword evidence="1" id="KW-0805">Transcription regulation</keyword>
<sequence>MRTLLECKWALQIIKNLAEGLKRPSELLKNISGLLERVLYHRLKALESKGIIGKESNNKYPLKTFYYLNDKEPLQPLVSLLSKLEETNKIEKILGSKWLLPLLNHPKRPSSPKELLLVLPGISEKVLYENLNYLIALGLIDRIVKATKPVATLHGLNNKGEEFLPSLEYAKNIILSIWKKTKS</sequence>
<dbReference type="EMBL" id="DSZU01000136">
    <property type="protein sequence ID" value="HGV55897.1"/>
    <property type="molecule type" value="Genomic_DNA"/>
</dbReference>
<reference evidence="5" key="1">
    <citation type="journal article" date="2020" name="mSystems">
        <title>Genome- and Community-Level Interaction Insights into Carbon Utilization and Element Cycling Functions of Hydrothermarchaeota in Hydrothermal Sediment.</title>
        <authorList>
            <person name="Zhou Z."/>
            <person name="Liu Y."/>
            <person name="Xu W."/>
            <person name="Pan J."/>
            <person name="Luo Z.H."/>
            <person name="Li M."/>
        </authorList>
    </citation>
    <scope>NUCLEOTIDE SEQUENCE [LARGE SCALE GENOMIC DNA]</scope>
    <source>
        <strain evidence="5">SpSt-605</strain>
    </source>
</reference>
<evidence type="ECO:0000256" key="3">
    <source>
        <dbReference type="ARBA" id="ARBA00023163"/>
    </source>
</evidence>
<evidence type="ECO:0000256" key="2">
    <source>
        <dbReference type="ARBA" id="ARBA00023125"/>
    </source>
</evidence>
<dbReference type="PANTHER" id="PTHR33204:SF18">
    <property type="entry name" value="TRANSCRIPTIONAL REGULATORY PROTEIN"/>
    <property type="match status" value="1"/>
</dbReference>
<evidence type="ECO:0000259" key="4">
    <source>
        <dbReference type="PROSITE" id="PS51118"/>
    </source>
</evidence>
<keyword evidence="3" id="KW-0804">Transcription</keyword>
<evidence type="ECO:0000256" key="1">
    <source>
        <dbReference type="ARBA" id="ARBA00023015"/>
    </source>
</evidence>
<dbReference type="Gene3D" id="1.10.10.10">
    <property type="entry name" value="Winged helix-like DNA-binding domain superfamily/Winged helix DNA-binding domain"/>
    <property type="match status" value="2"/>
</dbReference>
<dbReference type="AlphaFoldDB" id="A0A832LVB1"/>
<dbReference type="PANTHER" id="PTHR33204">
    <property type="entry name" value="TRANSCRIPTIONAL REGULATOR, MARR FAMILY"/>
    <property type="match status" value="1"/>
</dbReference>
<comment type="caution">
    <text evidence="5">The sequence shown here is derived from an EMBL/GenBank/DDBJ whole genome shotgun (WGS) entry which is preliminary data.</text>
</comment>
<dbReference type="InterPro" id="IPR036388">
    <property type="entry name" value="WH-like_DNA-bd_sf"/>
</dbReference>
<dbReference type="SUPFAM" id="SSF46785">
    <property type="entry name" value="Winged helix' DNA-binding domain"/>
    <property type="match status" value="2"/>
</dbReference>